<dbReference type="InterPro" id="IPR016166">
    <property type="entry name" value="FAD-bd_PCMH"/>
</dbReference>
<dbReference type="Gene3D" id="1.10.45.10">
    <property type="entry name" value="Vanillyl-alcohol Oxidase, Chain A, domain 4"/>
    <property type="match status" value="1"/>
</dbReference>
<keyword evidence="3" id="KW-0285">Flavoprotein</keyword>
<dbReference type="OrthoDB" id="8522822at2"/>
<dbReference type="InterPro" id="IPR051264">
    <property type="entry name" value="FAD-oxidored/transferase_4"/>
</dbReference>
<gene>
    <name evidence="7" type="ordered locus">Reut_B5765</name>
</gene>
<evidence type="ECO:0000259" key="6">
    <source>
        <dbReference type="PROSITE" id="PS51387"/>
    </source>
</evidence>
<evidence type="ECO:0000256" key="2">
    <source>
        <dbReference type="ARBA" id="ARBA00008000"/>
    </source>
</evidence>
<evidence type="ECO:0000313" key="7">
    <source>
        <dbReference type="EMBL" id="AAZ65108.1"/>
    </source>
</evidence>
<dbReference type="GO" id="GO:0016491">
    <property type="term" value="F:oxidoreductase activity"/>
    <property type="evidence" value="ECO:0007669"/>
    <property type="project" value="UniProtKB-KW"/>
</dbReference>
<dbReference type="HOGENOM" id="CLU_017779_4_1_4"/>
<dbReference type="PANTHER" id="PTHR43716:SF1">
    <property type="entry name" value="D-2-HYDROXYGLUTARATE DEHYDROGENASE, MITOCHONDRIAL"/>
    <property type="match status" value="1"/>
</dbReference>
<dbReference type="Pfam" id="PF01565">
    <property type="entry name" value="FAD_binding_4"/>
    <property type="match status" value="1"/>
</dbReference>
<proteinExistence type="inferred from homology"/>
<dbReference type="EMBL" id="CP000091">
    <property type="protein sequence ID" value="AAZ65108.1"/>
    <property type="molecule type" value="Genomic_DNA"/>
</dbReference>
<sequence>MDDQLQLASSTEIDERFLRDWSGLAVGRPAQVYRPTTTAEVAAIVRRCHEEGRRITVQGGLTGVAGGAVPGEGDVVINLERMNRIEEIDALEGVMQVQAGATLQQVQEAAADQGWMFAVDLGARGSCQIGGNASTNAGGIRVMRYGTMRDSVLGVEAVLPNGTAVSSLSRLVKNSTGLDPRFLFIGTEGTLGIITRLTLRLHPPMGDLAAAWVSAARFEALPQLLRALKRRLGSAMCAFEFMSDRFVSLASRLTGQPAPVAAAPWHVLIEAAGNVGQSMEDALQAALSDALEAGEITDCAFAASLSHREAFWRLRESIPEVLTHLKPAATLDLGLPWSETASYIGQLEAALRDRLPDAEHLFLGHLGDNNIHLISGPVDDAGVHLVDQLAYAALKGRGGTVSAEHGVGRLKKEYLLVSRKPEEIALMRCIKQAMDPAGILNPGRIFD</sequence>
<dbReference type="AlphaFoldDB" id="Q46P26"/>
<evidence type="ECO:0000256" key="4">
    <source>
        <dbReference type="ARBA" id="ARBA00022827"/>
    </source>
</evidence>
<dbReference type="InterPro" id="IPR016164">
    <property type="entry name" value="FAD-linked_Oxase-like_C"/>
</dbReference>
<evidence type="ECO:0000256" key="1">
    <source>
        <dbReference type="ARBA" id="ARBA00001974"/>
    </source>
</evidence>
<accession>Q46P26</accession>
<dbReference type="KEGG" id="reu:Reut_B5765"/>
<dbReference type="Pfam" id="PF02913">
    <property type="entry name" value="FAD-oxidase_C"/>
    <property type="match status" value="1"/>
</dbReference>
<dbReference type="InterPro" id="IPR004113">
    <property type="entry name" value="FAD-bd_oxidored_4_C"/>
</dbReference>
<dbReference type="Gene3D" id="3.30.465.10">
    <property type="match status" value="1"/>
</dbReference>
<dbReference type="InterPro" id="IPR036318">
    <property type="entry name" value="FAD-bd_PCMH-like_sf"/>
</dbReference>
<dbReference type="GO" id="GO:0071949">
    <property type="term" value="F:FAD binding"/>
    <property type="evidence" value="ECO:0007669"/>
    <property type="project" value="InterPro"/>
</dbReference>
<keyword evidence="4" id="KW-0274">FAD</keyword>
<comment type="similarity">
    <text evidence="2">Belongs to the FAD-binding oxidoreductase/transferase type 4 family.</text>
</comment>
<dbReference type="PROSITE" id="PS51387">
    <property type="entry name" value="FAD_PCMH"/>
    <property type="match status" value="1"/>
</dbReference>
<dbReference type="SUPFAM" id="SSF56176">
    <property type="entry name" value="FAD-binding/transporter-associated domain-like"/>
    <property type="match status" value="1"/>
</dbReference>
<comment type="cofactor">
    <cofactor evidence="1">
        <name>FAD</name>
        <dbReference type="ChEBI" id="CHEBI:57692"/>
    </cofactor>
</comment>
<keyword evidence="5" id="KW-0560">Oxidoreductase</keyword>
<dbReference type="PANTHER" id="PTHR43716">
    <property type="entry name" value="D-2-HYDROXYGLUTARATE DEHYDROGENASE, MITOCHONDRIAL"/>
    <property type="match status" value="1"/>
</dbReference>
<dbReference type="InterPro" id="IPR006094">
    <property type="entry name" value="Oxid_FAD_bind_N"/>
</dbReference>
<protein>
    <submittedName>
        <fullName evidence="7">FAD linked oxidase, C-terminal:FAD linked oxidase, N-terminal</fullName>
    </submittedName>
</protein>
<dbReference type="InterPro" id="IPR016171">
    <property type="entry name" value="Vanillyl_alc_oxidase_C-sub2"/>
</dbReference>
<reference evidence="7" key="1">
    <citation type="submission" date="2005-08" db="EMBL/GenBank/DDBJ databases">
        <title>Complete sequence of chromosome 2 of Ralstonia eutropha JMP134.</title>
        <authorList>
            <person name="Copeland A."/>
            <person name="Lucas S."/>
            <person name="Lapidus A."/>
            <person name="Barry K."/>
            <person name="Detter J.C."/>
            <person name="Glavina T."/>
            <person name="Hammon N."/>
            <person name="Israni S."/>
            <person name="Pitluck S."/>
            <person name="Goltsman E."/>
            <person name="Martinez M."/>
            <person name="Schmutz J."/>
            <person name="Larimer F."/>
            <person name="Land M."/>
            <person name="Lykidis A."/>
            <person name="Richardson P."/>
        </authorList>
    </citation>
    <scope>NUCLEOTIDE SEQUENCE [LARGE SCALE GENOMIC DNA]</scope>
    <source>
        <strain evidence="7">JMP134</strain>
    </source>
</reference>
<name>Q46P26_CUPPJ</name>
<evidence type="ECO:0000256" key="3">
    <source>
        <dbReference type="ARBA" id="ARBA00022630"/>
    </source>
</evidence>
<dbReference type="SUPFAM" id="SSF55103">
    <property type="entry name" value="FAD-linked oxidases, C-terminal domain"/>
    <property type="match status" value="1"/>
</dbReference>
<dbReference type="FunFam" id="1.10.45.10:FF:000001">
    <property type="entry name" value="D-lactate dehydrogenase mitochondrial"/>
    <property type="match status" value="1"/>
</dbReference>
<feature type="domain" description="FAD-binding PCMH-type" evidence="6">
    <location>
        <begin position="25"/>
        <end position="204"/>
    </location>
</feature>
<dbReference type="InterPro" id="IPR016169">
    <property type="entry name" value="FAD-bd_PCMH_sub2"/>
</dbReference>
<dbReference type="Gene3D" id="3.30.70.2740">
    <property type="match status" value="1"/>
</dbReference>
<dbReference type="eggNOG" id="COG0277">
    <property type="taxonomic scope" value="Bacteria"/>
</dbReference>
<dbReference type="Gene3D" id="3.30.70.2190">
    <property type="match status" value="1"/>
</dbReference>
<dbReference type="GO" id="GO:0022904">
    <property type="term" value="P:respiratory electron transport chain"/>
    <property type="evidence" value="ECO:0007669"/>
    <property type="project" value="TreeGrafter"/>
</dbReference>
<dbReference type="STRING" id="264198.Reut_B5765"/>
<organism evidence="7">
    <name type="scientific">Cupriavidus pinatubonensis (strain JMP 134 / LMG 1197)</name>
    <name type="common">Cupriavidus necator (strain JMP 134)</name>
    <dbReference type="NCBI Taxonomy" id="264198"/>
    <lineage>
        <taxon>Bacteria</taxon>
        <taxon>Pseudomonadati</taxon>
        <taxon>Pseudomonadota</taxon>
        <taxon>Betaproteobacteria</taxon>
        <taxon>Burkholderiales</taxon>
        <taxon>Burkholderiaceae</taxon>
        <taxon>Cupriavidus</taxon>
    </lineage>
</organism>
<evidence type="ECO:0000256" key="5">
    <source>
        <dbReference type="ARBA" id="ARBA00023002"/>
    </source>
</evidence>